<proteinExistence type="predicted"/>
<dbReference type="EMBL" id="JABXBU010000001">
    <property type="protein sequence ID" value="KAF8795531.1"/>
    <property type="molecule type" value="Genomic_DNA"/>
</dbReference>
<dbReference type="AlphaFoldDB" id="A0A8T0FWS7"/>
<keyword evidence="2" id="KW-1185">Reference proteome</keyword>
<reference evidence="1" key="2">
    <citation type="submission" date="2020-06" db="EMBL/GenBank/DDBJ databases">
        <authorList>
            <person name="Sheffer M."/>
        </authorList>
    </citation>
    <scope>NUCLEOTIDE SEQUENCE</scope>
</reference>
<organism evidence="1 2">
    <name type="scientific">Argiope bruennichi</name>
    <name type="common">Wasp spider</name>
    <name type="synonym">Aranea bruennichi</name>
    <dbReference type="NCBI Taxonomy" id="94029"/>
    <lineage>
        <taxon>Eukaryota</taxon>
        <taxon>Metazoa</taxon>
        <taxon>Ecdysozoa</taxon>
        <taxon>Arthropoda</taxon>
        <taxon>Chelicerata</taxon>
        <taxon>Arachnida</taxon>
        <taxon>Araneae</taxon>
        <taxon>Araneomorphae</taxon>
        <taxon>Entelegynae</taxon>
        <taxon>Araneoidea</taxon>
        <taxon>Araneidae</taxon>
        <taxon>Argiope</taxon>
    </lineage>
</organism>
<name>A0A8T0FWS7_ARGBR</name>
<sequence>MGMSVRNGDVPIPGRRQVKTFLTSLRGLHGRKFLLEGIPLISLRTCPLLRKFETLALEIGISRPFTVMALKAEEIQKPSIRKVVGHLPHPCGSANNVPLHRWAVVQKLSDPNTSSTLSEMRIRRIHPMAT</sequence>
<evidence type="ECO:0000313" key="1">
    <source>
        <dbReference type="EMBL" id="KAF8795531.1"/>
    </source>
</evidence>
<protein>
    <submittedName>
        <fullName evidence="1">Uncharacterized protein</fullName>
    </submittedName>
</protein>
<evidence type="ECO:0000313" key="2">
    <source>
        <dbReference type="Proteomes" id="UP000807504"/>
    </source>
</evidence>
<reference evidence="1" key="1">
    <citation type="journal article" date="2020" name="bioRxiv">
        <title>Chromosome-level reference genome of the European wasp spider Argiope bruennichi: a resource for studies on range expansion and evolutionary adaptation.</title>
        <authorList>
            <person name="Sheffer M.M."/>
            <person name="Hoppe A."/>
            <person name="Krehenwinkel H."/>
            <person name="Uhl G."/>
            <person name="Kuss A.W."/>
            <person name="Jensen L."/>
            <person name="Jensen C."/>
            <person name="Gillespie R.G."/>
            <person name="Hoff K.J."/>
            <person name="Prost S."/>
        </authorList>
    </citation>
    <scope>NUCLEOTIDE SEQUENCE</scope>
</reference>
<dbReference type="Proteomes" id="UP000807504">
    <property type="component" value="Unassembled WGS sequence"/>
</dbReference>
<comment type="caution">
    <text evidence="1">The sequence shown here is derived from an EMBL/GenBank/DDBJ whole genome shotgun (WGS) entry which is preliminary data.</text>
</comment>
<gene>
    <name evidence="1" type="ORF">HNY73_000022</name>
</gene>
<accession>A0A8T0FWS7</accession>